<proteinExistence type="predicted"/>
<evidence type="ECO:0000313" key="2">
    <source>
        <dbReference type="EMBL" id="RIA99093.1"/>
    </source>
</evidence>
<comment type="caution">
    <text evidence="2">The sequence shown here is derived from an EMBL/GenBank/DDBJ whole genome shotgun (WGS) entry which is preliminary data.</text>
</comment>
<name>A0A397TLJ4_9GLOM</name>
<dbReference type="Proteomes" id="UP000265703">
    <property type="component" value="Unassembled WGS sequence"/>
</dbReference>
<accession>A0A397TLJ4</accession>
<sequence length="211" mass="24474">MEIINKKIIEIYNNGNLLPPANVVILKAGGNLNNNDDIEKACDQYFTDLNVNNNESINICCDEAIFRQVMRYHLINLRVCLLLGQWHISKDICSVLLVIFSSYGIYNLAAFLEVKFLDKLEQVVDYRSTCHIFDLLWGAVGYALNIYVKKNNLYFKDRINKNNNLLKVWYYFFRWGSYWKEHRVGIRTGNSLLQIQCLAAFAPLFPSAGKM</sequence>
<dbReference type="EMBL" id="QKYT01000007">
    <property type="protein sequence ID" value="RIA99093.1"/>
    <property type="molecule type" value="Genomic_DNA"/>
</dbReference>
<reference evidence="2 3" key="1">
    <citation type="submission" date="2018-06" db="EMBL/GenBank/DDBJ databases">
        <title>Comparative genomics reveals the genomic features of Rhizophagus irregularis, R. cerebriforme, R. diaphanum and Gigaspora rosea, and their symbiotic lifestyle signature.</title>
        <authorList>
            <person name="Morin E."/>
            <person name="San Clemente H."/>
            <person name="Chen E.C.H."/>
            <person name="De La Providencia I."/>
            <person name="Hainaut M."/>
            <person name="Kuo A."/>
            <person name="Kohler A."/>
            <person name="Murat C."/>
            <person name="Tang N."/>
            <person name="Roy S."/>
            <person name="Loubradou J."/>
            <person name="Henrissat B."/>
            <person name="Grigoriev I.V."/>
            <person name="Corradi N."/>
            <person name="Roux C."/>
            <person name="Martin F.M."/>
        </authorList>
    </citation>
    <scope>NUCLEOTIDE SEQUENCE [LARGE SCALE GENOMIC DNA]</scope>
    <source>
        <strain evidence="2 3">DAOM 227022</strain>
    </source>
</reference>
<evidence type="ECO:0000256" key="1">
    <source>
        <dbReference type="SAM" id="Phobius"/>
    </source>
</evidence>
<dbReference type="AlphaFoldDB" id="A0A397TLJ4"/>
<dbReference type="OrthoDB" id="2434888at2759"/>
<keyword evidence="1" id="KW-0812">Transmembrane</keyword>
<organism evidence="2 3">
    <name type="scientific">Glomus cerebriforme</name>
    <dbReference type="NCBI Taxonomy" id="658196"/>
    <lineage>
        <taxon>Eukaryota</taxon>
        <taxon>Fungi</taxon>
        <taxon>Fungi incertae sedis</taxon>
        <taxon>Mucoromycota</taxon>
        <taxon>Glomeromycotina</taxon>
        <taxon>Glomeromycetes</taxon>
        <taxon>Glomerales</taxon>
        <taxon>Glomeraceae</taxon>
        <taxon>Glomus</taxon>
    </lineage>
</organism>
<feature type="transmembrane region" description="Helical" evidence="1">
    <location>
        <begin position="132"/>
        <end position="148"/>
    </location>
</feature>
<keyword evidence="1" id="KW-0472">Membrane</keyword>
<keyword evidence="3" id="KW-1185">Reference proteome</keyword>
<keyword evidence="1" id="KW-1133">Transmembrane helix</keyword>
<protein>
    <submittedName>
        <fullName evidence="2">Uncharacterized protein</fullName>
    </submittedName>
</protein>
<gene>
    <name evidence="2" type="ORF">C1645_731112</name>
</gene>
<feature type="transmembrane region" description="Helical" evidence="1">
    <location>
        <begin position="92"/>
        <end position="112"/>
    </location>
</feature>
<evidence type="ECO:0000313" key="3">
    <source>
        <dbReference type="Proteomes" id="UP000265703"/>
    </source>
</evidence>